<reference evidence="1 2" key="1">
    <citation type="submission" date="2016-10" db="EMBL/GenBank/DDBJ databases">
        <authorList>
            <person name="de Groot N.N."/>
        </authorList>
    </citation>
    <scope>NUCLEOTIDE SEQUENCE [LARGE SCALE GENOMIC DNA]</scope>
    <source>
        <strain evidence="1 2">S5-249</strain>
    </source>
</reference>
<dbReference type="Proteomes" id="UP000198824">
    <property type="component" value="Unassembled WGS sequence"/>
</dbReference>
<dbReference type="STRING" id="1166337.SAMN05192580_1356"/>
<protein>
    <submittedName>
        <fullName evidence="1">Uncharacterized protein</fullName>
    </submittedName>
</protein>
<evidence type="ECO:0000313" key="1">
    <source>
        <dbReference type="EMBL" id="SFR86556.1"/>
    </source>
</evidence>
<keyword evidence="2" id="KW-1185">Reference proteome</keyword>
<accession>A0A1I6K5S8</accession>
<sequence length="64" mass="7000">MDLQVDTCPHSGCVRFSAVPEPDPASTVAWAERVLLSDYQQARGYIMVAPEALRRLIAVARTGL</sequence>
<dbReference type="AlphaFoldDB" id="A0A1I6K5S8"/>
<gene>
    <name evidence="1" type="ORF">SAMN05192580_1356</name>
</gene>
<dbReference type="EMBL" id="FOZG01000001">
    <property type="protein sequence ID" value="SFR86556.1"/>
    <property type="molecule type" value="Genomic_DNA"/>
</dbReference>
<proteinExistence type="predicted"/>
<name>A0A1I6K5S8_9SPHN</name>
<organism evidence="1 2">
    <name type="scientific">Sphingomonas jatrophae</name>
    <dbReference type="NCBI Taxonomy" id="1166337"/>
    <lineage>
        <taxon>Bacteria</taxon>
        <taxon>Pseudomonadati</taxon>
        <taxon>Pseudomonadota</taxon>
        <taxon>Alphaproteobacteria</taxon>
        <taxon>Sphingomonadales</taxon>
        <taxon>Sphingomonadaceae</taxon>
        <taxon>Sphingomonas</taxon>
    </lineage>
</organism>
<evidence type="ECO:0000313" key="2">
    <source>
        <dbReference type="Proteomes" id="UP000198824"/>
    </source>
</evidence>